<reference evidence="3 4" key="1">
    <citation type="submission" date="2021-01" db="EMBL/GenBank/DDBJ databases">
        <title>Sequencing the genomes of 1000 actinobacteria strains.</title>
        <authorList>
            <person name="Klenk H.-P."/>
        </authorList>
    </citation>
    <scope>NUCLEOTIDE SEQUENCE [LARGE SCALE GENOMIC DNA]</scope>
    <source>
        <strain evidence="3 4">DSM 13057</strain>
    </source>
</reference>
<dbReference type="PIRSF" id="PIRSF006402">
    <property type="entry name" value="UCP006402_thioredoxin"/>
    <property type="match status" value="1"/>
</dbReference>
<comment type="caution">
    <text evidence="3">The sequence shown here is derived from an EMBL/GenBank/DDBJ whole genome shotgun (WGS) entry which is preliminary data.</text>
</comment>
<dbReference type="PANTHER" id="PTHR42899:SF1">
    <property type="entry name" value="SPERMATOGENESIS-ASSOCIATED PROTEIN 20"/>
    <property type="match status" value="1"/>
</dbReference>
<dbReference type="SUPFAM" id="SSF48208">
    <property type="entry name" value="Six-hairpin glycosidases"/>
    <property type="match status" value="1"/>
</dbReference>
<dbReference type="RefSeq" id="WP_205107695.1">
    <property type="nucleotide sequence ID" value="NZ_BAAAHT010000013.1"/>
</dbReference>
<dbReference type="Proteomes" id="UP000776164">
    <property type="component" value="Unassembled WGS sequence"/>
</dbReference>
<dbReference type="Pfam" id="PF03190">
    <property type="entry name" value="Thioredox_DsbH"/>
    <property type="match status" value="1"/>
</dbReference>
<dbReference type="InterPro" id="IPR024705">
    <property type="entry name" value="Ssp411"/>
</dbReference>
<feature type="region of interest" description="Disordered" evidence="1">
    <location>
        <begin position="165"/>
        <end position="202"/>
    </location>
</feature>
<accession>A0ABS2L3D4</accession>
<sequence>MANRLGDAISPYLRSHAENPVDWYPWGEPAFAEAARRDVPVLVSIGYSTCHWCHVMARESFSDPHLADVLNRGFVAVKVDREEHPEVDAVYLAAAGAFTQNLGWPLNVFVTPDAKPFFAGTYSPPVPVQGNPSFGQVLGAVADAWANRREEVESTARQLTEALAAAANGEHSENTEHAEHAENAEHDEGHEDGETASGTGEALPTPAQLAQVVFELDAYEDAIHGGFGGAPKFPVAPVLKFLQAMDAPLADRALKAMAASPLRDPVEGGFFRYATASDWSEPHYERMLYDNALLLDAYTTAAQKAGGPGGESRSPGQRAADAAAGIASFLLTTMQIDGGGFASAQDSESVVAGQQSEGGYYALDAEARSGETPPKLDLKVLTGWNGLAISALTHAGAALGNHQWLSAAALAADYVLDHHLRADGTLARASLGSQLSAAPAILEDYGMFADALLQLGSVLGNERYLRVGRELVDSTMSEAPSARAGEGKGKAVGATAERRLPFIAPGAGDPVLAAHGLLIEGDVSEGAYPSGLSAVSSAACALYFATGEGRYIEAVRQSLASVAEDALQRPIGFGAALEIMAKLAATDRARAGR</sequence>
<dbReference type="Gene3D" id="3.40.30.10">
    <property type="entry name" value="Glutaredoxin"/>
    <property type="match status" value="1"/>
</dbReference>
<dbReference type="CDD" id="cd02955">
    <property type="entry name" value="SSP411"/>
    <property type="match status" value="1"/>
</dbReference>
<name>A0ABS2L3D4_9MICO</name>
<feature type="compositionally biased region" description="Basic and acidic residues" evidence="1">
    <location>
        <begin position="170"/>
        <end position="193"/>
    </location>
</feature>
<evidence type="ECO:0000259" key="2">
    <source>
        <dbReference type="Pfam" id="PF03190"/>
    </source>
</evidence>
<keyword evidence="4" id="KW-1185">Reference proteome</keyword>
<proteinExistence type="predicted"/>
<dbReference type="InterPro" id="IPR008928">
    <property type="entry name" value="6-hairpin_glycosidase_sf"/>
</dbReference>
<evidence type="ECO:0000256" key="1">
    <source>
        <dbReference type="SAM" id="MobiDB-lite"/>
    </source>
</evidence>
<protein>
    <submittedName>
        <fullName evidence="3">Uncharacterized protein YyaL (SSP411 family)</fullName>
    </submittedName>
</protein>
<dbReference type="SUPFAM" id="SSF52833">
    <property type="entry name" value="Thioredoxin-like"/>
    <property type="match status" value="1"/>
</dbReference>
<evidence type="ECO:0000313" key="3">
    <source>
        <dbReference type="EMBL" id="MBM7471595.1"/>
    </source>
</evidence>
<evidence type="ECO:0000313" key="4">
    <source>
        <dbReference type="Proteomes" id="UP000776164"/>
    </source>
</evidence>
<gene>
    <name evidence="3" type="ORF">JOE66_001229</name>
</gene>
<feature type="domain" description="Spermatogenesis-associated protein 20-like TRX" evidence="2">
    <location>
        <begin position="3"/>
        <end position="163"/>
    </location>
</feature>
<organism evidence="3 4">
    <name type="scientific">Subtercola frigoramans</name>
    <dbReference type="NCBI Taxonomy" id="120298"/>
    <lineage>
        <taxon>Bacteria</taxon>
        <taxon>Bacillati</taxon>
        <taxon>Actinomycetota</taxon>
        <taxon>Actinomycetes</taxon>
        <taxon>Micrococcales</taxon>
        <taxon>Microbacteriaceae</taxon>
        <taxon>Subtercola</taxon>
    </lineage>
</organism>
<dbReference type="InterPro" id="IPR004879">
    <property type="entry name" value="Ssp411-like_TRX"/>
</dbReference>
<dbReference type="PANTHER" id="PTHR42899">
    <property type="entry name" value="SPERMATOGENESIS-ASSOCIATED PROTEIN 20"/>
    <property type="match status" value="1"/>
</dbReference>
<dbReference type="InterPro" id="IPR036249">
    <property type="entry name" value="Thioredoxin-like_sf"/>
</dbReference>
<dbReference type="EMBL" id="JAFBBU010000001">
    <property type="protein sequence ID" value="MBM7471595.1"/>
    <property type="molecule type" value="Genomic_DNA"/>
</dbReference>